<organism evidence="4 5">
    <name type="scientific">Roseivivax jejudonensis</name>
    <dbReference type="NCBI Taxonomy" id="1529041"/>
    <lineage>
        <taxon>Bacteria</taxon>
        <taxon>Pseudomonadati</taxon>
        <taxon>Pseudomonadota</taxon>
        <taxon>Alphaproteobacteria</taxon>
        <taxon>Rhodobacterales</taxon>
        <taxon>Roseobacteraceae</taxon>
        <taxon>Roseivivax</taxon>
    </lineage>
</organism>
<keyword evidence="5" id="KW-1185">Reference proteome</keyword>
<dbReference type="EMBL" id="FWFK01000005">
    <property type="protein sequence ID" value="SLN58890.1"/>
    <property type="molecule type" value="Genomic_DNA"/>
</dbReference>
<dbReference type="Gene3D" id="3.30.2180.10">
    <property type="entry name" value="ATP12-like"/>
    <property type="match status" value="1"/>
</dbReference>
<evidence type="ECO:0000313" key="5">
    <source>
        <dbReference type="Proteomes" id="UP000193570"/>
    </source>
</evidence>
<reference evidence="4 5" key="1">
    <citation type="submission" date="2017-03" db="EMBL/GenBank/DDBJ databases">
        <authorList>
            <person name="Afonso C.L."/>
            <person name="Miller P.J."/>
            <person name="Scott M.A."/>
            <person name="Spackman E."/>
            <person name="Goraichik I."/>
            <person name="Dimitrov K.M."/>
            <person name="Suarez D.L."/>
            <person name="Swayne D.E."/>
        </authorList>
    </citation>
    <scope>NUCLEOTIDE SEQUENCE [LARGE SCALE GENOMIC DNA]</scope>
    <source>
        <strain evidence="4 5">CECT 8625</strain>
    </source>
</reference>
<gene>
    <name evidence="4" type="ORF">ROJ8625_02971</name>
</gene>
<dbReference type="Gene3D" id="1.10.3580.10">
    <property type="entry name" value="ATP12 ATPase"/>
    <property type="match status" value="1"/>
</dbReference>
<dbReference type="InterPro" id="IPR023335">
    <property type="entry name" value="ATP12_ortho_dom_sf"/>
</dbReference>
<dbReference type="PANTHER" id="PTHR21013">
    <property type="entry name" value="ATP SYNTHASE MITOCHONDRIAL F1 COMPLEX ASSEMBLY FACTOR 2/ATP12 PROTEIN, MITOCHONDRIAL PRECURSOR"/>
    <property type="match status" value="1"/>
</dbReference>
<evidence type="ECO:0000313" key="4">
    <source>
        <dbReference type="EMBL" id="SLN58890.1"/>
    </source>
</evidence>
<protein>
    <submittedName>
        <fullName evidence="4">ATP12 chaperone protein</fullName>
    </submittedName>
</protein>
<dbReference type="AlphaFoldDB" id="A0A1X6ZT52"/>
<dbReference type="OrthoDB" id="9797825at2"/>
<dbReference type="InterPro" id="IPR042272">
    <property type="entry name" value="ATP12_ATP_synth-F1-assembly_N"/>
</dbReference>
<sequence>MSEWAAKRFWTDATVASEADGHTVRLDGRPVKTPAKAPLVVPTAAMAAAIADEWQAQGDKIDPLSMPVTRGANAAIDRVRPQHADVADMLAEYGDADLLCYRADGPEGLVERQAAAWDPLLDWAAQTLGARLEPRTGIMHAGQDAHALSQLRGAVHALDAFELTAFHDLVSLTGSLVIGFAAERGAHAPETLWAASRIDETWQAELWGEDEEAAAAEDHKRGAFMDAVRFLSLARSH</sequence>
<dbReference type="GO" id="GO:0043461">
    <property type="term" value="P:proton-transporting ATP synthase complex assembly"/>
    <property type="evidence" value="ECO:0007669"/>
    <property type="project" value="InterPro"/>
</dbReference>
<name>A0A1X6ZT52_9RHOB</name>
<comment type="similarity">
    <text evidence="1">Belongs to the ATP12 family.</text>
</comment>
<proteinExistence type="inferred from homology"/>
<evidence type="ECO:0000256" key="3">
    <source>
        <dbReference type="ARBA" id="ARBA00023186"/>
    </source>
</evidence>
<dbReference type="Proteomes" id="UP000193570">
    <property type="component" value="Unassembled WGS sequence"/>
</dbReference>
<evidence type="ECO:0000256" key="1">
    <source>
        <dbReference type="ARBA" id="ARBA00008231"/>
    </source>
</evidence>
<dbReference type="Pfam" id="PF07542">
    <property type="entry name" value="ATP12"/>
    <property type="match status" value="1"/>
</dbReference>
<evidence type="ECO:0000256" key="2">
    <source>
        <dbReference type="ARBA" id="ARBA00022946"/>
    </source>
</evidence>
<accession>A0A1X6ZT52</accession>
<dbReference type="SUPFAM" id="SSF160909">
    <property type="entry name" value="ATP12-like"/>
    <property type="match status" value="1"/>
</dbReference>
<dbReference type="RefSeq" id="WP_085792640.1">
    <property type="nucleotide sequence ID" value="NZ_FWFK01000005.1"/>
</dbReference>
<dbReference type="PANTHER" id="PTHR21013:SF10">
    <property type="entry name" value="ATP SYNTHASE MITOCHONDRIAL F1 COMPLEX ASSEMBLY FACTOR 2"/>
    <property type="match status" value="1"/>
</dbReference>
<keyword evidence="2" id="KW-0809">Transit peptide</keyword>
<keyword evidence="3" id="KW-0143">Chaperone</keyword>
<dbReference type="InterPro" id="IPR011419">
    <property type="entry name" value="ATP12_ATP_synth-F1-assembly"/>
</dbReference>